<evidence type="ECO:0000313" key="4">
    <source>
        <dbReference type="Proteomes" id="UP000325313"/>
    </source>
</evidence>
<gene>
    <name evidence="1" type="ORF">PGT21_018189</name>
    <name evidence="2" type="ORF">PGTUg99_010537</name>
</gene>
<reference evidence="3 4" key="1">
    <citation type="submission" date="2019-05" db="EMBL/GenBank/DDBJ databases">
        <title>Emergence of the Ug99 lineage of the wheat stem rust pathogen through somatic hybridization.</title>
        <authorList>
            <person name="Li F."/>
            <person name="Upadhyaya N.M."/>
            <person name="Sperschneider J."/>
            <person name="Matny O."/>
            <person name="Nguyen-Phuc H."/>
            <person name="Mago R."/>
            <person name="Raley C."/>
            <person name="Miller M.E."/>
            <person name="Silverstein K.A.T."/>
            <person name="Henningsen E."/>
            <person name="Hirsch C.D."/>
            <person name="Visser B."/>
            <person name="Pretorius Z.A."/>
            <person name="Steffenson B.J."/>
            <person name="Schwessinger B."/>
            <person name="Dodds P.N."/>
            <person name="Figueroa M."/>
        </authorList>
    </citation>
    <scope>NUCLEOTIDE SEQUENCE [LARGE SCALE GENOMIC DNA]</scope>
    <source>
        <strain evidence="1">21-0</strain>
        <strain evidence="2 4">Ug99</strain>
    </source>
</reference>
<keyword evidence="3" id="KW-1185">Reference proteome</keyword>
<evidence type="ECO:0000313" key="3">
    <source>
        <dbReference type="Proteomes" id="UP000324748"/>
    </source>
</evidence>
<dbReference type="EMBL" id="VSWC01000171">
    <property type="protein sequence ID" value="KAA1070625.1"/>
    <property type="molecule type" value="Genomic_DNA"/>
</dbReference>
<sequence>MLKPPSPSMTFQTFSVCRSDPMPSDLCGTDRNIEADAILRSAPGQTRSHVPVRPTRRLNDLFARPLPRISEECVHPAWWTGKIRVYPMITGVPVHRFRNLLR</sequence>
<accession>A0A5B0M1G5</accession>
<proteinExistence type="predicted"/>
<dbReference type="Proteomes" id="UP000325313">
    <property type="component" value="Unassembled WGS sequence"/>
</dbReference>
<protein>
    <submittedName>
        <fullName evidence="1">Uncharacterized protein</fullName>
    </submittedName>
</protein>
<dbReference type="AlphaFoldDB" id="A0A5B0M1G5"/>
<evidence type="ECO:0000313" key="1">
    <source>
        <dbReference type="EMBL" id="KAA1070625.1"/>
    </source>
</evidence>
<comment type="caution">
    <text evidence="1">The sequence shown here is derived from an EMBL/GenBank/DDBJ whole genome shotgun (WGS) entry which is preliminary data.</text>
</comment>
<dbReference type="EMBL" id="VDEP01000404">
    <property type="protein sequence ID" value="KAA1089780.1"/>
    <property type="molecule type" value="Genomic_DNA"/>
</dbReference>
<name>A0A5B0M1G5_PUCGR</name>
<dbReference type="Proteomes" id="UP000324748">
    <property type="component" value="Unassembled WGS sequence"/>
</dbReference>
<organism evidence="1 3">
    <name type="scientific">Puccinia graminis f. sp. tritici</name>
    <dbReference type="NCBI Taxonomy" id="56615"/>
    <lineage>
        <taxon>Eukaryota</taxon>
        <taxon>Fungi</taxon>
        <taxon>Dikarya</taxon>
        <taxon>Basidiomycota</taxon>
        <taxon>Pucciniomycotina</taxon>
        <taxon>Pucciniomycetes</taxon>
        <taxon>Pucciniales</taxon>
        <taxon>Pucciniaceae</taxon>
        <taxon>Puccinia</taxon>
    </lineage>
</organism>
<evidence type="ECO:0000313" key="2">
    <source>
        <dbReference type="EMBL" id="KAA1089780.1"/>
    </source>
</evidence>